<sequence>MVQCSWCGQELYCNDFTYCKLEDDEKHSLCSSCHLSGHACQSSCPTCWHDFAQFLIVRDSLCAGCTKPLDKGRNFDIKGHPLCIQCQKCILCSFREQTKKDFFTLSYREHEPRIQNILYLMQLCVQRIEVEREPCSICIEPLYNNDLNPVKTLDQCQHRFHSKCIEKWFKEKPCCPCCRHVYQDHDEPSCGTQLATNDNSRVCGYQHKLCSKCPSSNCNLCKFVQLRSMTHSNFENLPADWHPILNACFVLEQKFEELQRMSSNHQGQSLAGVTTNGNIDSAAPHTDAGNDPCAICMEDRDSTSVLLPICQHTFHRACIEQWFQSSGKQTCPMCGYLYGISKGPQPDLGEMRVNYLPTPLPGFTNEQYGMGEAPTIEITYTIPSGIQGPLNSHPGQPFTGTNRKAYLPNTQEGKYVLELLRRAFNDQHVFTI</sequence>
<keyword evidence="12" id="KW-1185">Reference proteome</keyword>
<dbReference type="InterPro" id="IPR001841">
    <property type="entry name" value="Znf_RING"/>
</dbReference>
<dbReference type="SUPFAM" id="SSF57850">
    <property type="entry name" value="RING/U-box"/>
    <property type="match status" value="2"/>
</dbReference>
<dbReference type="Gene3D" id="3.30.390.130">
    <property type="match status" value="1"/>
</dbReference>
<evidence type="ECO:0000256" key="4">
    <source>
        <dbReference type="ARBA" id="ARBA00022679"/>
    </source>
</evidence>
<comment type="subcellular location">
    <subcellularLocation>
        <location evidence="9">Cytoplasm</location>
    </subcellularLocation>
</comment>
<dbReference type="PROSITE" id="PS50089">
    <property type="entry name" value="ZF_RING_2"/>
    <property type="match status" value="2"/>
</dbReference>
<feature type="non-terminal residue" evidence="11">
    <location>
        <position position="1"/>
    </location>
</feature>
<comment type="similarity">
    <text evidence="3 9">Belongs to the Deltex family.</text>
</comment>
<keyword evidence="9" id="KW-0963">Cytoplasm</keyword>
<dbReference type="Gene3D" id="3.30.40.10">
    <property type="entry name" value="Zinc/RING finger domain, C3HC4 (zinc finger)"/>
    <property type="match status" value="2"/>
</dbReference>
<dbReference type="UniPathway" id="UPA00143"/>
<evidence type="ECO:0000256" key="2">
    <source>
        <dbReference type="ARBA" id="ARBA00004906"/>
    </source>
</evidence>
<dbReference type="EMBL" id="CAJNOR010001417">
    <property type="protein sequence ID" value="CAF1139262.1"/>
    <property type="molecule type" value="Genomic_DNA"/>
</dbReference>
<dbReference type="Pfam" id="PF18102">
    <property type="entry name" value="DTC"/>
    <property type="match status" value="1"/>
</dbReference>
<feature type="domain" description="RING-type" evidence="10">
    <location>
        <begin position="293"/>
        <end position="334"/>
    </location>
</feature>
<feature type="domain" description="RING-type" evidence="10">
    <location>
        <begin position="135"/>
        <end position="179"/>
    </location>
</feature>
<reference evidence="11" key="1">
    <citation type="submission" date="2021-02" db="EMBL/GenBank/DDBJ databases">
        <authorList>
            <person name="Nowell W R."/>
        </authorList>
    </citation>
    <scope>NUCLEOTIDE SEQUENCE</scope>
</reference>
<evidence type="ECO:0000313" key="11">
    <source>
        <dbReference type="EMBL" id="CAF1139262.1"/>
    </source>
</evidence>
<keyword evidence="7 9" id="KW-0862">Zinc</keyword>
<evidence type="ECO:0000256" key="7">
    <source>
        <dbReference type="ARBA" id="ARBA00022833"/>
    </source>
</evidence>
<evidence type="ECO:0000259" key="10">
    <source>
        <dbReference type="PROSITE" id="PS50089"/>
    </source>
</evidence>
<evidence type="ECO:0000256" key="5">
    <source>
        <dbReference type="ARBA" id="ARBA00022723"/>
    </source>
</evidence>
<comment type="catalytic activity">
    <reaction evidence="1 9">
        <text>S-ubiquitinyl-[E2 ubiquitin-conjugating enzyme]-L-cysteine + [acceptor protein]-L-lysine = [E2 ubiquitin-conjugating enzyme]-L-cysteine + N(6)-ubiquitinyl-[acceptor protein]-L-lysine.</text>
        <dbReference type="EC" id="2.3.2.27"/>
    </reaction>
</comment>
<evidence type="ECO:0000256" key="9">
    <source>
        <dbReference type="RuleBase" id="RU367105"/>
    </source>
</evidence>
<comment type="pathway">
    <text evidence="2 9">Protein modification; protein ubiquitination.</text>
</comment>
<dbReference type="GO" id="GO:0016567">
    <property type="term" value="P:protein ubiquitination"/>
    <property type="evidence" value="ECO:0007669"/>
    <property type="project" value="UniProtKB-UniRule"/>
</dbReference>
<evidence type="ECO:0000256" key="8">
    <source>
        <dbReference type="PROSITE-ProRule" id="PRU00175"/>
    </source>
</evidence>
<dbReference type="GO" id="GO:0007219">
    <property type="term" value="P:Notch signaling pathway"/>
    <property type="evidence" value="ECO:0007669"/>
    <property type="project" value="InterPro"/>
</dbReference>
<dbReference type="Proteomes" id="UP000663828">
    <property type="component" value="Unassembled WGS sequence"/>
</dbReference>
<keyword evidence="4 9" id="KW-0808">Transferase</keyword>
<protein>
    <recommendedName>
        <fullName evidence="9">E3 ubiquitin-protein ligase</fullName>
        <ecNumber evidence="9">2.3.2.27</ecNumber>
    </recommendedName>
</protein>
<dbReference type="InterPro" id="IPR039398">
    <property type="entry name" value="Deltex_fam"/>
</dbReference>
<proteinExistence type="inferred from homology"/>
<evidence type="ECO:0000256" key="6">
    <source>
        <dbReference type="ARBA" id="ARBA00022771"/>
    </source>
</evidence>
<accession>A0A814RVU2</accession>
<dbReference type="InterPro" id="IPR011016">
    <property type="entry name" value="Znf_RING-CH"/>
</dbReference>
<dbReference type="GO" id="GO:0061630">
    <property type="term" value="F:ubiquitin protein ligase activity"/>
    <property type="evidence" value="ECO:0007669"/>
    <property type="project" value="UniProtKB-UniRule"/>
</dbReference>
<gene>
    <name evidence="11" type="ORF">XAT740_LOCUS20328</name>
</gene>
<dbReference type="SMART" id="SM00744">
    <property type="entry name" value="RINGv"/>
    <property type="match status" value="1"/>
</dbReference>
<dbReference type="GO" id="GO:0008270">
    <property type="term" value="F:zinc ion binding"/>
    <property type="evidence" value="ECO:0007669"/>
    <property type="project" value="UniProtKB-KW"/>
</dbReference>
<evidence type="ECO:0000256" key="1">
    <source>
        <dbReference type="ARBA" id="ARBA00000900"/>
    </source>
</evidence>
<dbReference type="Pfam" id="PF13639">
    <property type="entry name" value="zf-RING_2"/>
    <property type="match status" value="2"/>
</dbReference>
<evidence type="ECO:0000256" key="3">
    <source>
        <dbReference type="ARBA" id="ARBA00009413"/>
    </source>
</evidence>
<dbReference type="EC" id="2.3.2.27" evidence="9"/>
<dbReference type="AlphaFoldDB" id="A0A814RVU2"/>
<keyword evidence="6 8" id="KW-0863">Zinc-finger</keyword>
<comment type="caution">
    <text evidence="11">The sequence shown here is derived from an EMBL/GenBank/DDBJ whole genome shotgun (WGS) entry which is preliminary data.</text>
</comment>
<keyword evidence="5 9" id="KW-0479">Metal-binding</keyword>
<dbReference type="InterPro" id="IPR039399">
    <property type="entry name" value="Deltex_C_sf"/>
</dbReference>
<dbReference type="InterPro" id="IPR013083">
    <property type="entry name" value="Znf_RING/FYVE/PHD"/>
</dbReference>
<dbReference type="InterPro" id="IPR039396">
    <property type="entry name" value="Deltex_C"/>
</dbReference>
<evidence type="ECO:0000313" key="12">
    <source>
        <dbReference type="Proteomes" id="UP000663828"/>
    </source>
</evidence>
<dbReference type="SMART" id="SM00184">
    <property type="entry name" value="RING"/>
    <property type="match status" value="2"/>
</dbReference>
<organism evidence="11 12">
    <name type="scientific">Adineta ricciae</name>
    <name type="common">Rotifer</name>
    <dbReference type="NCBI Taxonomy" id="249248"/>
    <lineage>
        <taxon>Eukaryota</taxon>
        <taxon>Metazoa</taxon>
        <taxon>Spiralia</taxon>
        <taxon>Gnathifera</taxon>
        <taxon>Rotifera</taxon>
        <taxon>Eurotatoria</taxon>
        <taxon>Bdelloidea</taxon>
        <taxon>Adinetida</taxon>
        <taxon>Adinetidae</taxon>
        <taxon>Adineta</taxon>
    </lineage>
</organism>
<dbReference type="GO" id="GO:0005737">
    <property type="term" value="C:cytoplasm"/>
    <property type="evidence" value="ECO:0007669"/>
    <property type="project" value="UniProtKB-SubCell"/>
</dbReference>
<dbReference type="PANTHER" id="PTHR12622">
    <property type="entry name" value="DELTEX-RELATED"/>
    <property type="match status" value="1"/>
</dbReference>
<name>A0A814RVU2_ADIRI</name>